<dbReference type="Pfam" id="PF01522">
    <property type="entry name" value="Polysacc_deac_1"/>
    <property type="match status" value="1"/>
</dbReference>
<dbReference type="InterPro" id="IPR037950">
    <property type="entry name" value="PgdA-like"/>
</dbReference>
<dbReference type="EMBL" id="JAPDOD010000006">
    <property type="protein sequence ID" value="MDA0160685.1"/>
    <property type="molecule type" value="Genomic_DNA"/>
</dbReference>
<reference evidence="2" key="1">
    <citation type="submission" date="2022-10" db="EMBL/GenBank/DDBJ databases">
        <title>The WGS of Solirubrobacter ginsenosidimutans DSM 21036.</title>
        <authorList>
            <person name="Jiang Z."/>
        </authorList>
    </citation>
    <scope>NUCLEOTIDE SEQUENCE</scope>
    <source>
        <strain evidence="2">DSM 21036</strain>
    </source>
</reference>
<accession>A0A9X3MT16</accession>
<evidence type="ECO:0000313" key="3">
    <source>
        <dbReference type="Proteomes" id="UP001149140"/>
    </source>
</evidence>
<dbReference type="Proteomes" id="UP001149140">
    <property type="component" value="Unassembled WGS sequence"/>
</dbReference>
<dbReference type="SUPFAM" id="SSF88713">
    <property type="entry name" value="Glycoside hydrolase/deacetylase"/>
    <property type="match status" value="1"/>
</dbReference>
<dbReference type="RefSeq" id="WP_270039658.1">
    <property type="nucleotide sequence ID" value="NZ_JAPDOD010000006.1"/>
</dbReference>
<feature type="domain" description="NodB homology" evidence="1">
    <location>
        <begin position="35"/>
        <end position="251"/>
    </location>
</feature>
<evidence type="ECO:0000313" key="2">
    <source>
        <dbReference type="EMBL" id="MDA0160685.1"/>
    </source>
</evidence>
<dbReference type="AlphaFoldDB" id="A0A9X3MT16"/>
<dbReference type="PROSITE" id="PS51677">
    <property type="entry name" value="NODB"/>
    <property type="match status" value="1"/>
</dbReference>
<sequence>MRTDWPGAAEVAVSLTFDVDAESGWLGSDPAYAGRLSTLSEGRFGVTRGLPRILAILSKHSIKGTFYVPGDTAERHTDAIKAVQAAGHEIGHHGYLHKQSDAIDAREQRDEIERGLEALAGRLGVTPKGYRSPSWELTPETFALLKEHRFGYDSSLMGDDRPYVVDGLLELPVHWSLDDWPHLHWKPGRGDAFTAPEAFLATWLAEFDAAREDGRHVTYTMHPEVIGRGHRAKLLDRMIAAMTERAKVWFASHEDVAAFVSG</sequence>
<dbReference type="GO" id="GO:0016810">
    <property type="term" value="F:hydrolase activity, acting on carbon-nitrogen (but not peptide) bonds"/>
    <property type="evidence" value="ECO:0007669"/>
    <property type="project" value="InterPro"/>
</dbReference>
<dbReference type="Gene3D" id="3.20.20.370">
    <property type="entry name" value="Glycoside hydrolase/deacetylase"/>
    <property type="match status" value="1"/>
</dbReference>
<keyword evidence="3" id="KW-1185">Reference proteome</keyword>
<dbReference type="PANTHER" id="PTHR47561">
    <property type="entry name" value="POLYSACCHARIDE DEACETYLASE FAMILY PROTEIN (AFU_ORTHOLOGUE AFUA_6G05030)"/>
    <property type="match status" value="1"/>
</dbReference>
<evidence type="ECO:0000259" key="1">
    <source>
        <dbReference type="PROSITE" id="PS51677"/>
    </source>
</evidence>
<comment type="caution">
    <text evidence="2">The sequence shown here is derived from an EMBL/GenBank/DDBJ whole genome shotgun (WGS) entry which is preliminary data.</text>
</comment>
<dbReference type="CDD" id="cd10938">
    <property type="entry name" value="CE4_HpPgdA_like"/>
    <property type="match status" value="1"/>
</dbReference>
<dbReference type="PANTHER" id="PTHR47561:SF1">
    <property type="entry name" value="POLYSACCHARIDE DEACETYLASE FAMILY PROTEIN (AFU_ORTHOLOGUE AFUA_6G05030)"/>
    <property type="match status" value="1"/>
</dbReference>
<proteinExistence type="predicted"/>
<name>A0A9X3MT16_9ACTN</name>
<gene>
    <name evidence="2" type="ORF">OM076_10450</name>
</gene>
<dbReference type="InterPro" id="IPR002509">
    <property type="entry name" value="NODB_dom"/>
</dbReference>
<organism evidence="2 3">
    <name type="scientific">Solirubrobacter ginsenosidimutans</name>
    <dbReference type="NCBI Taxonomy" id="490573"/>
    <lineage>
        <taxon>Bacteria</taxon>
        <taxon>Bacillati</taxon>
        <taxon>Actinomycetota</taxon>
        <taxon>Thermoleophilia</taxon>
        <taxon>Solirubrobacterales</taxon>
        <taxon>Solirubrobacteraceae</taxon>
        <taxon>Solirubrobacter</taxon>
    </lineage>
</organism>
<dbReference type="InterPro" id="IPR011330">
    <property type="entry name" value="Glyco_hydro/deAcase_b/a-brl"/>
</dbReference>
<dbReference type="GO" id="GO:0005975">
    <property type="term" value="P:carbohydrate metabolic process"/>
    <property type="evidence" value="ECO:0007669"/>
    <property type="project" value="InterPro"/>
</dbReference>
<protein>
    <submittedName>
        <fullName evidence="2">Polysaccharide deacetylase</fullName>
    </submittedName>
</protein>